<dbReference type="InterPro" id="IPR014508">
    <property type="entry name" value="UCP020555_TPR-like"/>
</dbReference>
<dbReference type="EMBL" id="JAAGRN010000006">
    <property type="protein sequence ID" value="NDY83689.1"/>
    <property type="molecule type" value="Genomic_DNA"/>
</dbReference>
<gene>
    <name evidence="1" type="ORF">G3I67_10635</name>
</gene>
<protein>
    <submittedName>
        <fullName evidence="1">DUF4810 domain-containing protein</fullName>
    </submittedName>
</protein>
<sequence>MRLALILSLAVLVGLSGCATKKYQWNDYERKLYEAYKDPSQVEALKIRLEETTSALEASDQKVPPGLYAELGTLYLEEGSVDKAKIYYAKERDAWPESKTLMDSLINNLNSREKKLGQDKK</sequence>
<comment type="caution">
    <text evidence="1">The sequence shown here is derived from an EMBL/GenBank/DDBJ whole genome shotgun (WGS) entry which is preliminary data.</text>
</comment>
<dbReference type="PIRSF" id="PIRSF020555">
    <property type="entry name" value="UCP020555"/>
    <property type="match status" value="1"/>
</dbReference>
<dbReference type="AlphaFoldDB" id="A0A6B2R2T5"/>
<evidence type="ECO:0000313" key="1">
    <source>
        <dbReference type="EMBL" id="NDY83689.1"/>
    </source>
</evidence>
<proteinExistence type="predicted"/>
<dbReference type="Pfam" id="PF16068">
    <property type="entry name" value="DUF4810"/>
    <property type="match status" value="1"/>
</dbReference>
<dbReference type="RefSeq" id="WP_163655117.1">
    <property type="nucleotide sequence ID" value="NZ_JAAGRN010000006.1"/>
</dbReference>
<accession>A0A6B2R2T5</accession>
<organism evidence="1">
    <name type="scientific">Sheuella amnicola</name>
    <dbReference type="NCBI Taxonomy" id="2707330"/>
    <lineage>
        <taxon>Bacteria</taxon>
        <taxon>Pseudomonadati</taxon>
        <taxon>Pseudomonadota</taxon>
        <taxon>Betaproteobacteria</taxon>
        <taxon>Burkholderiales</taxon>
        <taxon>Alcaligenaceae</taxon>
        <taxon>Sheuella</taxon>
    </lineage>
</organism>
<dbReference type="PROSITE" id="PS51257">
    <property type="entry name" value="PROKAR_LIPOPROTEIN"/>
    <property type="match status" value="1"/>
</dbReference>
<reference evidence="1" key="1">
    <citation type="submission" date="2020-02" db="EMBL/GenBank/DDBJ databases">
        <authorList>
            <person name="Chen W.-M."/>
        </authorList>
    </citation>
    <scope>NUCLEOTIDE SEQUENCE</scope>
    <source>
        <strain evidence="1">NBD-18</strain>
    </source>
</reference>
<name>A0A6B2R2T5_9BURK</name>